<proteinExistence type="predicted"/>
<reference evidence="2 3" key="1">
    <citation type="submission" date="2016-08" db="EMBL/GenBank/DDBJ databases">
        <title>Hymenobacter coccineus sp. nov., Hymenobacter lapidarius sp. nov. and Hymenobacter glacialis sp. nov., isolated from Antarctic soil.</title>
        <authorList>
            <person name="Sedlacek I."/>
            <person name="Kralova S."/>
            <person name="Kyrova K."/>
            <person name="Maslanova I."/>
            <person name="Stankova E."/>
            <person name="Vrbovska V."/>
            <person name="Nemec M."/>
            <person name="Bartak M."/>
            <person name="Svec P."/>
            <person name="Busse H.-J."/>
            <person name="Pantucek R."/>
        </authorList>
    </citation>
    <scope>NUCLEOTIDE SEQUENCE [LARGE SCALE GENOMIC DNA]</scope>
    <source>
        <strain evidence="2 3">CCM 8648</strain>
    </source>
</reference>
<feature type="domain" description="Glutamine amidotransferase" evidence="1">
    <location>
        <begin position="43"/>
        <end position="181"/>
    </location>
</feature>
<dbReference type="FunFam" id="3.40.50.880:FF:000033">
    <property type="entry name" value="Glutamine amidotransferase class-I"/>
    <property type="match status" value="1"/>
</dbReference>
<dbReference type="OrthoDB" id="9807137at2"/>
<protein>
    <recommendedName>
        <fullName evidence="1">Glutamine amidotransferase domain-containing protein</fullName>
    </recommendedName>
</protein>
<evidence type="ECO:0000259" key="1">
    <source>
        <dbReference type="Pfam" id="PF00117"/>
    </source>
</evidence>
<dbReference type="STRING" id="1908236.BEN48_06590"/>
<dbReference type="Pfam" id="PF00117">
    <property type="entry name" value="GATase"/>
    <property type="match status" value="1"/>
</dbReference>
<dbReference type="InterPro" id="IPR017926">
    <property type="entry name" value="GATASE"/>
</dbReference>
<keyword evidence="3" id="KW-1185">Reference proteome</keyword>
<dbReference type="Proteomes" id="UP000177791">
    <property type="component" value="Unassembled WGS sequence"/>
</dbReference>
<dbReference type="GO" id="GO:0005829">
    <property type="term" value="C:cytosol"/>
    <property type="evidence" value="ECO:0007669"/>
    <property type="project" value="TreeGrafter"/>
</dbReference>
<dbReference type="PROSITE" id="PS51273">
    <property type="entry name" value="GATASE_TYPE_1"/>
    <property type="match status" value="1"/>
</dbReference>
<dbReference type="AlphaFoldDB" id="A0A1G1SRK7"/>
<dbReference type="InterPro" id="IPR029062">
    <property type="entry name" value="Class_I_gatase-like"/>
</dbReference>
<dbReference type="PANTHER" id="PTHR42695">
    <property type="entry name" value="GLUTAMINE AMIDOTRANSFERASE YLR126C-RELATED"/>
    <property type="match status" value="1"/>
</dbReference>
<dbReference type="SUPFAM" id="SSF52317">
    <property type="entry name" value="Class I glutamine amidotransferase-like"/>
    <property type="match status" value="1"/>
</dbReference>
<evidence type="ECO:0000313" key="2">
    <source>
        <dbReference type="EMBL" id="OGX81259.1"/>
    </source>
</evidence>
<accession>A0A1G1SRK7</accession>
<dbReference type="EMBL" id="MDZC01000123">
    <property type="protein sequence ID" value="OGX81259.1"/>
    <property type="molecule type" value="Genomic_DNA"/>
</dbReference>
<name>A0A1G1SRK7_9BACT</name>
<gene>
    <name evidence="2" type="ORF">BEN48_06590</name>
</gene>
<dbReference type="RefSeq" id="WP_070736270.1">
    <property type="nucleotide sequence ID" value="NZ_MDZC01000123.1"/>
</dbReference>
<evidence type="ECO:0000313" key="3">
    <source>
        <dbReference type="Proteomes" id="UP000177791"/>
    </source>
</evidence>
<organism evidence="2 3">
    <name type="scientific">Hymenobacter glacialis</name>
    <dbReference type="NCBI Taxonomy" id="1908236"/>
    <lineage>
        <taxon>Bacteria</taxon>
        <taxon>Pseudomonadati</taxon>
        <taxon>Bacteroidota</taxon>
        <taxon>Cytophagia</taxon>
        <taxon>Cytophagales</taxon>
        <taxon>Hymenobacteraceae</taxon>
        <taxon>Hymenobacter</taxon>
    </lineage>
</organism>
<sequence>MRWHCLQHLPDEGPGHAADWLAAHGHSLTFTKLFEPNPVFPDISEFDGLLILGGAMSVHDEAAFPWLVAEKAFIRQVLRAGKVTLAICLGAQLVAEALGAEVRPNPEPEIGFWTVRFSAKALAHPLLRGWPEKAAVLHWHLDTFTVPPGAIRVGMSAGCATQGFVWGDGIIGLQFHPEMTVPMVEQLMAFEGHETAEEQEFVQTAEQIRAKLKSVWKGRKLLESLLANLVAVHEGEENEDLFRATHTN</sequence>
<dbReference type="PANTHER" id="PTHR42695:SF5">
    <property type="entry name" value="GLUTAMINE AMIDOTRANSFERASE YLR126C-RELATED"/>
    <property type="match status" value="1"/>
</dbReference>
<dbReference type="CDD" id="cd01741">
    <property type="entry name" value="GATase1_1"/>
    <property type="match status" value="1"/>
</dbReference>
<dbReference type="InterPro" id="IPR044992">
    <property type="entry name" value="ChyE-like"/>
</dbReference>
<dbReference type="Gene3D" id="3.40.50.880">
    <property type="match status" value="1"/>
</dbReference>
<comment type="caution">
    <text evidence="2">The sequence shown here is derived from an EMBL/GenBank/DDBJ whole genome shotgun (WGS) entry which is preliminary data.</text>
</comment>